<evidence type="ECO:0000313" key="1">
    <source>
        <dbReference type="EMBL" id="GAI78365.1"/>
    </source>
</evidence>
<reference evidence="1" key="1">
    <citation type="journal article" date="2014" name="Front. Microbiol.">
        <title>High frequency of phylogenetically diverse reductive dehalogenase-homologous genes in deep subseafloor sedimentary metagenomes.</title>
        <authorList>
            <person name="Kawai M."/>
            <person name="Futagami T."/>
            <person name="Toyoda A."/>
            <person name="Takaki Y."/>
            <person name="Nishi S."/>
            <person name="Hori S."/>
            <person name="Arai W."/>
            <person name="Tsubouchi T."/>
            <person name="Morono Y."/>
            <person name="Uchiyama I."/>
            <person name="Ito T."/>
            <person name="Fujiyama A."/>
            <person name="Inagaki F."/>
            <person name="Takami H."/>
        </authorList>
    </citation>
    <scope>NUCLEOTIDE SEQUENCE</scope>
    <source>
        <strain evidence="1">Expedition CK06-06</strain>
    </source>
</reference>
<organism evidence="1">
    <name type="scientific">marine sediment metagenome</name>
    <dbReference type="NCBI Taxonomy" id="412755"/>
    <lineage>
        <taxon>unclassified sequences</taxon>
        <taxon>metagenomes</taxon>
        <taxon>ecological metagenomes</taxon>
    </lineage>
</organism>
<dbReference type="AlphaFoldDB" id="X1SSN1"/>
<proteinExistence type="predicted"/>
<sequence>MSNVTNFFGEYLASVTKKETISCKGMIRLAVLDKFPGKTPEQISFNELKEVFNTSLKERLDNVSTPNTEQISQNIASYLVKNQSLLTMA</sequence>
<name>X1SSN1_9ZZZZ</name>
<accession>X1SSN1</accession>
<gene>
    <name evidence="1" type="ORF">S12H4_22749</name>
</gene>
<dbReference type="EMBL" id="BARW01011925">
    <property type="protein sequence ID" value="GAI78365.1"/>
    <property type="molecule type" value="Genomic_DNA"/>
</dbReference>
<protein>
    <submittedName>
        <fullName evidence="1">Uncharacterized protein</fullName>
    </submittedName>
</protein>
<comment type="caution">
    <text evidence="1">The sequence shown here is derived from an EMBL/GenBank/DDBJ whole genome shotgun (WGS) entry which is preliminary data.</text>
</comment>